<dbReference type="AlphaFoldDB" id="A0AAQ4DB92"/>
<dbReference type="Gene3D" id="2.30.42.10">
    <property type="match status" value="1"/>
</dbReference>
<organism evidence="2 4">
    <name type="scientific">Amblyomma americanum</name>
    <name type="common">Lone star tick</name>
    <dbReference type="NCBI Taxonomy" id="6943"/>
    <lineage>
        <taxon>Eukaryota</taxon>
        <taxon>Metazoa</taxon>
        <taxon>Ecdysozoa</taxon>
        <taxon>Arthropoda</taxon>
        <taxon>Chelicerata</taxon>
        <taxon>Arachnida</taxon>
        <taxon>Acari</taxon>
        <taxon>Parasitiformes</taxon>
        <taxon>Ixodida</taxon>
        <taxon>Ixodoidea</taxon>
        <taxon>Ixodidae</taxon>
        <taxon>Amblyomminae</taxon>
        <taxon>Amblyomma</taxon>
    </lineage>
</organism>
<reference evidence="2" key="3">
    <citation type="submission" date="2024-02" db="EMBL/GenBank/DDBJ databases">
        <authorList>
            <person name="Mcdaniel E.A."/>
            <person name="Celebi F.M."/>
            <person name="Reiter T."/>
            <person name="Weiss E.C."/>
            <person name="Chou S."/>
        </authorList>
    </citation>
    <scope>NUCLEOTIDE SEQUENCE</scope>
    <source>
        <strain evidence="2">F_SG_1</strain>
        <tissue evidence="2">Salivary glands</tissue>
    </source>
</reference>
<accession>A0AAQ4DB92</accession>
<dbReference type="Proteomes" id="UP001321473">
    <property type="component" value="Unassembled WGS sequence"/>
</dbReference>
<name>A0AAQ4DB92_AMBAM</name>
<dbReference type="InterPro" id="IPR036034">
    <property type="entry name" value="PDZ_sf"/>
</dbReference>
<proteinExistence type="predicted"/>
<dbReference type="PROSITE" id="PS50106">
    <property type="entry name" value="PDZ"/>
    <property type="match status" value="1"/>
</dbReference>
<evidence type="ECO:0000313" key="3">
    <source>
        <dbReference type="EMBL" id="KAK8759734.1"/>
    </source>
</evidence>
<feature type="domain" description="PDZ" evidence="1">
    <location>
        <begin position="87"/>
        <end position="174"/>
    </location>
</feature>
<reference evidence="2" key="2">
    <citation type="submission" date="2023-03" db="EMBL/GenBank/DDBJ databases">
        <authorList>
            <person name="Thuy-Boun P."/>
        </authorList>
    </citation>
    <scope>NUCLEOTIDE SEQUENCE</scope>
    <source>
        <strain evidence="2">F_SG_1</strain>
        <tissue evidence="2">Salivary glands</tissue>
    </source>
</reference>
<reference evidence="2 4" key="1">
    <citation type="journal article" date="2023" name="Arcadia Sci">
        <title>De novo assembly of a long-read Amblyomma americanum tick genome.</title>
        <authorList>
            <person name="Chou S."/>
            <person name="Poskanzer K.E."/>
            <person name="Rollins M."/>
            <person name="Thuy-Boun P.S."/>
        </authorList>
    </citation>
    <scope>NUCLEOTIDE SEQUENCE [LARGE SCALE GENOMIC DNA]</scope>
    <source>
        <strain evidence="2">F_SG_1</strain>
        <tissue evidence="2">Salivary glands</tissue>
    </source>
</reference>
<sequence>MVDVEASTQRPLYTYSSPSFKKMINFAKKATGPVKLKDDFFDTSGAETEELDYKRHSDMDVHAGISAYSGTGASSDKSVTAKERIDVILFRTKSLGKYWSFGVNIVEVEGENNRRFFMVEVTNAQIVTPNKHLFPGDVLLMVDGVPAESMDQYGVRAALARGANEINITIAPMSPLRLKRPSFTRLHETVMTDANLPEPSAKAVIEPQRA</sequence>
<dbReference type="EMBL" id="JARKHS020032669">
    <property type="protein sequence ID" value="KAK8759734.1"/>
    <property type="molecule type" value="Genomic_DNA"/>
</dbReference>
<protein>
    <recommendedName>
        <fullName evidence="1">PDZ domain-containing protein</fullName>
    </recommendedName>
</protein>
<dbReference type="InterPro" id="IPR001478">
    <property type="entry name" value="PDZ"/>
</dbReference>
<evidence type="ECO:0000313" key="2">
    <source>
        <dbReference type="EMBL" id="KAK8759732.1"/>
    </source>
</evidence>
<gene>
    <name evidence="3" type="ORF">V5799_002634</name>
    <name evidence="2" type="ORF">V5799_002637</name>
</gene>
<dbReference type="EMBL" id="JARKHS020032670">
    <property type="protein sequence ID" value="KAK8759732.1"/>
    <property type="molecule type" value="Genomic_DNA"/>
</dbReference>
<evidence type="ECO:0000259" key="1">
    <source>
        <dbReference type="PROSITE" id="PS50106"/>
    </source>
</evidence>
<keyword evidence="4" id="KW-1185">Reference proteome</keyword>
<dbReference type="SUPFAM" id="SSF50156">
    <property type="entry name" value="PDZ domain-like"/>
    <property type="match status" value="1"/>
</dbReference>
<evidence type="ECO:0000313" key="4">
    <source>
        <dbReference type="Proteomes" id="UP001321473"/>
    </source>
</evidence>
<comment type="caution">
    <text evidence="2">The sequence shown here is derived from an EMBL/GenBank/DDBJ whole genome shotgun (WGS) entry which is preliminary data.</text>
</comment>